<gene>
    <name evidence="2" type="ORF">K340107D12_18580</name>
</gene>
<evidence type="ECO:0000313" key="2">
    <source>
        <dbReference type="EMBL" id="GAA6499042.1"/>
    </source>
</evidence>
<dbReference type="Proteomes" id="UP001600941">
    <property type="component" value="Unassembled WGS sequence"/>
</dbReference>
<comment type="caution">
    <text evidence="2">The sequence shown here is derived from an EMBL/GenBank/DDBJ whole genome shotgun (WGS) entry which is preliminary data.</text>
</comment>
<dbReference type="EMBL" id="BAABZQ010000001">
    <property type="protein sequence ID" value="GAA6499042.1"/>
    <property type="molecule type" value="Genomic_DNA"/>
</dbReference>
<keyword evidence="3" id="KW-1185">Reference proteome</keyword>
<evidence type="ECO:0000313" key="3">
    <source>
        <dbReference type="Proteomes" id="UP001600941"/>
    </source>
</evidence>
<dbReference type="Pfam" id="PF18978">
    <property type="entry name" value="DUF5714"/>
    <property type="match status" value="1"/>
</dbReference>
<reference evidence="2 3" key="1">
    <citation type="submission" date="2024-04" db="EMBL/GenBank/DDBJ databases">
        <title>Defined microbial consortia suppress multidrug-resistant proinflammatory Enterobacteriaceae via ecological control.</title>
        <authorList>
            <person name="Furuichi M."/>
            <person name="Kawaguchi T."/>
            <person name="Pust M."/>
            <person name="Yasuma K."/>
            <person name="Plichta D."/>
            <person name="Hasegawa N."/>
            <person name="Ohya T."/>
            <person name="Bhattarai S."/>
            <person name="Sasajima S."/>
            <person name="Aoto Y."/>
            <person name="Tuganbaev T."/>
            <person name="Yaginuma M."/>
            <person name="Ueda M."/>
            <person name="Okahashi N."/>
            <person name="Amafuji K."/>
            <person name="Kiridooshi Y."/>
            <person name="Sugita K."/>
            <person name="Strazar M."/>
            <person name="Skelly A."/>
            <person name="Suda W."/>
            <person name="Hattori M."/>
            <person name="Nakamoto N."/>
            <person name="Caballero S."/>
            <person name="Norman J."/>
            <person name="Olle B."/>
            <person name="Tanoue T."/>
            <person name="Arita M."/>
            <person name="Bucci V."/>
            <person name="Atarashi K."/>
            <person name="Xavier R."/>
            <person name="Honda K."/>
        </authorList>
    </citation>
    <scope>NUCLEOTIDE SEQUENCE [LARGE SCALE GENOMIC DNA]</scope>
    <source>
        <strain evidence="3">k34-0107-D12</strain>
    </source>
</reference>
<proteinExistence type="predicted"/>
<accession>A0ABQ0BRI1</accession>
<dbReference type="InterPro" id="IPR043768">
    <property type="entry name" value="DUF5714"/>
</dbReference>
<evidence type="ECO:0000259" key="1">
    <source>
        <dbReference type="Pfam" id="PF18978"/>
    </source>
</evidence>
<name>A0ABQ0BRI1_9FIRM</name>
<protein>
    <submittedName>
        <fullName evidence="2">DUF5714 domain-containing protein</fullName>
    </submittedName>
</protein>
<organism evidence="2 3">
    <name type="scientific">Blautia parvula</name>
    <dbReference type="NCBI Taxonomy" id="2877527"/>
    <lineage>
        <taxon>Bacteria</taxon>
        <taxon>Bacillati</taxon>
        <taxon>Bacillota</taxon>
        <taxon>Clostridia</taxon>
        <taxon>Lachnospirales</taxon>
        <taxon>Lachnospiraceae</taxon>
        <taxon>Blautia</taxon>
    </lineage>
</organism>
<feature type="domain" description="DUF5714" evidence="1">
    <location>
        <begin position="60"/>
        <end position="238"/>
    </location>
</feature>
<sequence length="248" mass="27040">MAHSKSQNACLVCGKELIYHEESVEMECIYCHKKFMSNAACADGHYVCDTCHSKKGIEAVKEICLHSKSKNPYEIAVQMMETPFIHMHGPENHVLVGAALLAAYKNAGGDIELDTVIEEMKKRGSQVPGGTCGFWGCCGAAVSTGIFVSLVTGATPLSGKSWGLSNQMTSRALAQIGVIDGPRCCKRNAFLAMKEAVRFAEEHLPNAEGKTIQMELPDEIICTFTSKNHQCIGKRCPFNAVNHKKKTE</sequence>
<dbReference type="RefSeq" id="WP_227210222.1">
    <property type="nucleotide sequence ID" value="NZ_BAABZQ010000001.1"/>
</dbReference>